<feature type="binding site" evidence="4">
    <location>
        <position position="115"/>
    </location>
    <ligand>
        <name>D-ribulose 5-phosphate</name>
        <dbReference type="ChEBI" id="CHEBI:58121"/>
    </ligand>
</feature>
<protein>
    <submittedName>
        <fullName evidence="5">Ribose 5-phosphate isomerase B</fullName>
    </submittedName>
</protein>
<keyword evidence="2 5" id="KW-0413">Isomerase</keyword>
<feature type="binding site" evidence="4">
    <location>
        <position position="142"/>
    </location>
    <ligand>
        <name>D-ribulose 5-phosphate</name>
        <dbReference type="ChEBI" id="CHEBI:58121"/>
    </ligand>
</feature>
<dbReference type="Pfam" id="PF02502">
    <property type="entry name" value="LacAB_rpiB"/>
    <property type="match status" value="1"/>
</dbReference>
<comment type="caution">
    <text evidence="5">The sequence shown here is derived from an EMBL/GenBank/DDBJ whole genome shotgun (WGS) entry which is preliminary data.</text>
</comment>
<evidence type="ECO:0000256" key="4">
    <source>
        <dbReference type="PIRSR" id="PIRSR005384-2"/>
    </source>
</evidence>
<evidence type="ECO:0000256" key="2">
    <source>
        <dbReference type="ARBA" id="ARBA00023235"/>
    </source>
</evidence>
<dbReference type="PANTHER" id="PTHR30345:SF0">
    <property type="entry name" value="DNA DAMAGE-REPAIR_TOLERATION PROTEIN DRT102"/>
    <property type="match status" value="1"/>
</dbReference>
<dbReference type="OMA" id="YPPFCLR"/>
<gene>
    <name evidence="5" type="ORF">BOX24_08170</name>
</gene>
<feature type="active site" description="Proton acceptor" evidence="3">
    <location>
        <position position="71"/>
    </location>
</feature>
<dbReference type="Proteomes" id="UP000188586">
    <property type="component" value="Unassembled WGS sequence"/>
</dbReference>
<dbReference type="SUPFAM" id="SSF89623">
    <property type="entry name" value="Ribose/Galactose isomerase RpiB/AlsB"/>
    <property type="match status" value="1"/>
</dbReference>
<evidence type="ECO:0000256" key="3">
    <source>
        <dbReference type="PIRSR" id="PIRSR005384-1"/>
    </source>
</evidence>
<dbReference type="InterPro" id="IPR036569">
    <property type="entry name" value="RpiB_LacA_LacB_sf"/>
</dbReference>
<dbReference type="NCBIfam" id="TIGR00689">
    <property type="entry name" value="rpiB_lacA_lacB"/>
    <property type="match status" value="1"/>
</dbReference>
<feature type="binding site" evidence="4">
    <location>
        <begin position="72"/>
        <end position="76"/>
    </location>
    <ligand>
        <name>D-ribulose 5-phosphate</name>
        <dbReference type="ChEBI" id="CHEBI:58121"/>
    </ligand>
</feature>
<dbReference type="PANTHER" id="PTHR30345">
    <property type="entry name" value="RIBOSE-5-PHOSPHATE ISOMERASE B"/>
    <property type="match status" value="1"/>
</dbReference>
<dbReference type="PIRSF" id="PIRSF005384">
    <property type="entry name" value="RpiB_LacA_B"/>
    <property type="match status" value="1"/>
</dbReference>
<dbReference type="GO" id="GO:0016861">
    <property type="term" value="F:intramolecular oxidoreductase activity, interconverting aldoses and ketoses"/>
    <property type="evidence" value="ECO:0007669"/>
    <property type="project" value="UniProtKB-ARBA"/>
</dbReference>
<name>A0A1V3STR2_9BACT</name>
<dbReference type="NCBIfam" id="NF004051">
    <property type="entry name" value="PRK05571.1"/>
    <property type="match status" value="1"/>
</dbReference>
<accession>A0A1V3STR2</accession>
<evidence type="ECO:0000256" key="1">
    <source>
        <dbReference type="ARBA" id="ARBA00008754"/>
    </source>
</evidence>
<evidence type="ECO:0000313" key="5">
    <source>
        <dbReference type="EMBL" id="OOH71486.1"/>
    </source>
</evidence>
<feature type="binding site" evidence="4">
    <location>
        <position position="105"/>
    </location>
    <ligand>
        <name>D-ribulose 5-phosphate</name>
        <dbReference type="ChEBI" id="CHEBI:58121"/>
    </ligand>
</feature>
<dbReference type="RefSeq" id="WP_014962028.1">
    <property type="nucleotide sequence ID" value="NZ_LGSH01000050.1"/>
</dbReference>
<proteinExistence type="inferred from homology"/>
<dbReference type="EMBL" id="MPOJ01000017">
    <property type="protein sequence ID" value="OOH71486.1"/>
    <property type="molecule type" value="Genomic_DNA"/>
</dbReference>
<dbReference type="InterPro" id="IPR004785">
    <property type="entry name" value="RpiB"/>
</dbReference>
<organism evidence="5 6">
    <name type="scientific">Leptospirillum ferriphilum</name>
    <dbReference type="NCBI Taxonomy" id="178606"/>
    <lineage>
        <taxon>Bacteria</taxon>
        <taxon>Pseudomonadati</taxon>
        <taxon>Nitrospirota</taxon>
        <taxon>Nitrospiria</taxon>
        <taxon>Nitrospirales</taxon>
        <taxon>Nitrospiraceae</taxon>
        <taxon>Leptospirillum</taxon>
    </lineage>
</organism>
<dbReference type="InterPro" id="IPR003500">
    <property type="entry name" value="RpiB_LacA_LacB"/>
</dbReference>
<feature type="binding site" evidence="4">
    <location>
        <begin position="14"/>
        <end position="15"/>
    </location>
    <ligand>
        <name>D-ribulose 5-phosphate</name>
        <dbReference type="ChEBI" id="CHEBI:58121"/>
    </ligand>
</feature>
<comment type="similarity">
    <text evidence="1">Belongs to the LacAB/RpiB family.</text>
</comment>
<dbReference type="AlphaFoldDB" id="A0A1V3STR2"/>
<feature type="binding site" evidence="4">
    <location>
        <position position="138"/>
    </location>
    <ligand>
        <name>D-ribulose 5-phosphate</name>
        <dbReference type="ChEBI" id="CHEBI:58121"/>
    </ligand>
</feature>
<dbReference type="Gene3D" id="3.40.1400.10">
    <property type="entry name" value="Sugar-phosphate isomerase, RpiB/LacA/LacB"/>
    <property type="match status" value="1"/>
</dbReference>
<evidence type="ECO:0000313" key="6">
    <source>
        <dbReference type="Proteomes" id="UP000188586"/>
    </source>
</evidence>
<sequence length="158" mass="17164">MMESSQSRIVIGSDHAGYPLKEALRKRLEKDGYPLLDVGTFSEESVDYPDYAEKVARALHAGEGDIGILLCGTGIGVSIAANKIKGIRAALIYNDETASLAHRHNNANVICFGGREVSEDQAHTWTRLFLSASFEGGRHQRRIDEISALESPGNIGHS</sequence>
<reference evidence="5 6" key="1">
    <citation type="submission" date="2016-11" db="EMBL/GenBank/DDBJ databases">
        <title>Comparative genomics of co-occurring bacteria in distinct bioleaching systems unravels niche-specific adaptation.</title>
        <authorList>
            <person name="Zhang X."/>
            <person name="Liu X."/>
            <person name="Yin H."/>
        </authorList>
    </citation>
    <scope>NUCLEOTIDE SEQUENCE [LARGE SCALE GENOMIC DNA]</scope>
    <source>
        <strain evidence="5 6">DX</strain>
    </source>
</reference>
<feature type="active site" description="Proton donor" evidence="3">
    <location>
        <position position="104"/>
    </location>
</feature>
<dbReference type="NCBIfam" id="TIGR01120">
    <property type="entry name" value="rpiB"/>
    <property type="match status" value="1"/>
</dbReference>
<dbReference type="GO" id="GO:0005975">
    <property type="term" value="P:carbohydrate metabolic process"/>
    <property type="evidence" value="ECO:0007669"/>
    <property type="project" value="InterPro"/>
</dbReference>